<dbReference type="Pfam" id="PF21302">
    <property type="entry name" value="Zn_ribbon_RlmA"/>
    <property type="match status" value="1"/>
</dbReference>
<dbReference type="InterPro" id="IPR041698">
    <property type="entry name" value="Methyltransf_25"/>
</dbReference>
<dbReference type="CDD" id="cd02440">
    <property type="entry name" value="AdoMet_MTases"/>
    <property type="match status" value="1"/>
</dbReference>
<dbReference type="OrthoDB" id="108476at2"/>
<dbReference type="GO" id="GO:0046872">
    <property type="term" value="F:metal ion binding"/>
    <property type="evidence" value="ECO:0007669"/>
    <property type="project" value="UniProtKB-KW"/>
</dbReference>
<keyword evidence="5" id="KW-0808">Transferase</keyword>
<keyword evidence="5" id="KW-0489">Methyltransferase</keyword>
<proteinExistence type="predicted"/>
<accession>A0A4R8XMF0</accession>
<feature type="domain" description="Methyltransferase" evidence="3">
    <location>
        <begin position="92"/>
        <end position="176"/>
    </location>
</feature>
<dbReference type="Gene3D" id="3.40.50.150">
    <property type="entry name" value="Vaccinia Virus protein VP39"/>
    <property type="match status" value="1"/>
</dbReference>
<feature type="binding site" evidence="1">
    <location>
        <position position="33"/>
    </location>
    <ligand>
        <name>Zn(2+)</name>
        <dbReference type="ChEBI" id="CHEBI:29105"/>
    </ligand>
</feature>
<evidence type="ECO:0000259" key="3">
    <source>
        <dbReference type="Pfam" id="PF13649"/>
    </source>
</evidence>
<dbReference type="SUPFAM" id="SSF53335">
    <property type="entry name" value="S-adenosyl-L-methionine-dependent methyltransferases"/>
    <property type="match status" value="1"/>
</dbReference>
<evidence type="ECO:0000259" key="4">
    <source>
        <dbReference type="Pfam" id="PF21302"/>
    </source>
</evidence>
<feature type="binding site" evidence="2">
    <location>
        <position position="187"/>
    </location>
    <ligand>
        <name>S-adenosyl-L-methionine</name>
        <dbReference type="ChEBI" id="CHEBI:59789"/>
    </ligand>
</feature>
<dbReference type="InterPro" id="IPR048647">
    <property type="entry name" value="RlmA_N"/>
</dbReference>
<dbReference type="AlphaFoldDB" id="A0A4R8XMF0"/>
<dbReference type="InterPro" id="IPR016718">
    <property type="entry name" value="rRNA_m1G-MeTrfase_A_prd"/>
</dbReference>
<feature type="binding site" evidence="1">
    <location>
        <position position="29"/>
    </location>
    <ligand>
        <name>Zn(2+)</name>
        <dbReference type="ChEBI" id="CHEBI:29105"/>
    </ligand>
</feature>
<name>A0A4R8XMF0_9MICO</name>
<dbReference type="EMBL" id="SOGN01000044">
    <property type="protein sequence ID" value="TFC79556.1"/>
    <property type="molecule type" value="Genomic_DNA"/>
</dbReference>
<organism evidence="5 6">
    <name type="scientific">Cryobacterium cheniae</name>
    <dbReference type="NCBI Taxonomy" id="1259262"/>
    <lineage>
        <taxon>Bacteria</taxon>
        <taxon>Bacillati</taxon>
        <taxon>Actinomycetota</taxon>
        <taxon>Actinomycetes</taxon>
        <taxon>Micrococcales</taxon>
        <taxon>Microbacteriaceae</taxon>
        <taxon>Cryobacterium</taxon>
    </lineage>
</organism>
<keyword evidence="2" id="KW-0949">S-adenosyl-L-methionine</keyword>
<reference evidence="5 6" key="1">
    <citation type="submission" date="2019-03" db="EMBL/GenBank/DDBJ databases">
        <title>Genomics of glacier-inhabiting Cryobacterium strains.</title>
        <authorList>
            <person name="Liu Q."/>
            <person name="Xin Y.-H."/>
        </authorList>
    </citation>
    <scope>NUCLEOTIDE SEQUENCE [LARGE SCALE GENOMIC DNA]</scope>
    <source>
        <strain evidence="5 6">TMT2-48-2</strain>
    </source>
</reference>
<dbReference type="Proteomes" id="UP000298433">
    <property type="component" value="Unassembled WGS sequence"/>
</dbReference>
<evidence type="ECO:0000256" key="2">
    <source>
        <dbReference type="PIRSR" id="PIRSR018249-2"/>
    </source>
</evidence>
<dbReference type="InterPro" id="IPR029063">
    <property type="entry name" value="SAM-dependent_MTases_sf"/>
</dbReference>
<sequence length="277" mass="29513">MSLQTLSEWLRCPNCFLPLSPAGPLTLRCGAGHSFDANKRGYVSLVSGGARRLLGDSTAMVDARALFLATGWYKPLRERLAARVAAENPTRVLDVGCGTGYYLQGVLTRSPDVCALGMDLSPVAVARTVSGRDNIDGLVADVWSPLPVRDASADVILNVFAPRNASEFHRVLRKDGILVVVVPQATHLQELRAAGLALDVPPNKGDHLSETLSPAFELETRDLLSSSLRLDPAQASALIGMGPSAHHTDAEAVAQQLSGLQTVTAAFELLGYRRIPA</sequence>
<dbReference type="Pfam" id="PF13649">
    <property type="entry name" value="Methyltransf_25"/>
    <property type="match status" value="1"/>
</dbReference>
<protein>
    <submittedName>
        <fullName evidence="5">Methyltransferase domain-containing protein</fullName>
    </submittedName>
</protein>
<evidence type="ECO:0000313" key="5">
    <source>
        <dbReference type="EMBL" id="TFC79556.1"/>
    </source>
</evidence>
<feature type="binding site" evidence="2">
    <location>
        <begin position="99"/>
        <end position="100"/>
    </location>
    <ligand>
        <name>S-adenosyl-L-methionine</name>
        <dbReference type="ChEBI" id="CHEBI:59789"/>
    </ligand>
</feature>
<keyword evidence="1" id="KW-0862">Zinc</keyword>
<dbReference type="PIRSF" id="PIRSF018249">
    <property type="entry name" value="MyrA_prd"/>
    <property type="match status" value="1"/>
</dbReference>
<dbReference type="GO" id="GO:0008168">
    <property type="term" value="F:methyltransferase activity"/>
    <property type="evidence" value="ECO:0007669"/>
    <property type="project" value="UniProtKB-KW"/>
</dbReference>
<dbReference type="GO" id="GO:0032259">
    <property type="term" value="P:methylation"/>
    <property type="evidence" value="ECO:0007669"/>
    <property type="project" value="UniProtKB-KW"/>
</dbReference>
<evidence type="ECO:0000256" key="1">
    <source>
        <dbReference type="PIRSR" id="PIRSR018249-1"/>
    </source>
</evidence>
<feature type="domain" description="23S rRNA (guanine(745)-N(1))-methyltransferase N-terminal" evidence="4">
    <location>
        <begin position="11"/>
        <end position="45"/>
    </location>
</feature>
<evidence type="ECO:0000313" key="6">
    <source>
        <dbReference type="Proteomes" id="UP000298433"/>
    </source>
</evidence>
<feature type="binding site" evidence="2">
    <location>
        <position position="73"/>
    </location>
    <ligand>
        <name>S-adenosyl-L-methionine</name>
        <dbReference type="ChEBI" id="CHEBI:59789"/>
    </ligand>
</feature>
<gene>
    <name evidence="5" type="ORF">E3T23_09820</name>
</gene>
<keyword evidence="1" id="KW-0479">Metal-binding</keyword>
<keyword evidence="6" id="KW-1185">Reference proteome</keyword>
<comment type="caution">
    <text evidence="5">The sequence shown here is derived from an EMBL/GenBank/DDBJ whole genome shotgun (WGS) entry which is preliminary data.</text>
</comment>